<dbReference type="Proteomes" id="UP001295444">
    <property type="component" value="Chromosome 04"/>
</dbReference>
<dbReference type="InterPro" id="IPR017455">
    <property type="entry name" value="Znf_FYVE-rel"/>
</dbReference>
<dbReference type="SUPFAM" id="SSF101576">
    <property type="entry name" value="Supernatant protein factor (SPF), C-terminal domain"/>
    <property type="match status" value="1"/>
</dbReference>
<evidence type="ECO:0000256" key="6">
    <source>
        <dbReference type="SAM" id="MobiDB-lite"/>
    </source>
</evidence>
<dbReference type="InterPro" id="IPR013083">
    <property type="entry name" value="Znf_RING/FYVE/PHD"/>
</dbReference>
<proteinExistence type="predicted"/>
<dbReference type="InterPro" id="IPR011011">
    <property type="entry name" value="Znf_FYVE_PHD"/>
</dbReference>
<evidence type="ECO:0000256" key="4">
    <source>
        <dbReference type="PROSITE-ProRule" id="PRU00091"/>
    </source>
</evidence>
<dbReference type="GO" id="GO:0005764">
    <property type="term" value="C:lysosome"/>
    <property type="evidence" value="ECO:0007669"/>
    <property type="project" value="TreeGrafter"/>
</dbReference>
<feature type="domain" description="FYVE-type" evidence="7">
    <location>
        <begin position="1082"/>
        <end position="1140"/>
    </location>
</feature>
<evidence type="ECO:0000313" key="9">
    <source>
        <dbReference type="EMBL" id="CAH2283493.1"/>
    </source>
</evidence>
<dbReference type="GO" id="GO:0005770">
    <property type="term" value="C:late endosome"/>
    <property type="evidence" value="ECO:0007669"/>
    <property type="project" value="TreeGrafter"/>
</dbReference>
<dbReference type="PANTHER" id="PTHR46753">
    <property type="entry name" value="FYVE AND COILED-COIL DOMAIN-CONTAINING PROTEIN 1"/>
    <property type="match status" value="1"/>
</dbReference>
<keyword evidence="2 4" id="KW-0863">Zinc-finger</keyword>
<accession>A0AAD1RXG7</accession>
<keyword evidence="3" id="KW-0862">Zinc</keyword>
<feature type="coiled-coil region" evidence="5">
    <location>
        <begin position="400"/>
        <end position="434"/>
    </location>
</feature>
<gene>
    <name evidence="9" type="ORF">PECUL_23A035623</name>
</gene>
<dbReference type="InterPro" id="IPR036598">
    <property type="entry name" value="GOLD_dom_sf"/>
</dbReference>
<dbReference type="Gene3D" id="3.30.40.10">
    <property type="entry name" value="Zinc/RING finger domain, C3HC4 (zinc finger)"/>
    <property type="match status" value="1"/>
</dbReference>
<dbReference type="SUPFAM" id="SSF57903">
    <property type="entry name" value="FYVE/PHD zinc finger"/>
    <property type="match status" value="1"/>
</dbReference>
<feature type="coiled-coil region" evidence="5">
    <location>
        <begin position="920"/>
        <end position="954"/>
    </location>
</feature>
<dbReference type="FunFam" id="2.60.120.680:FF:000004">
    <property type="entry name" value="FYVE and coiled-coil domain containing 1"/>
    <property type="match status" value="1"/>
</dbReference>
<organism evidence="9 10">
    <name type="scientific">Pelobates cultripes</name>
    <name type="common">Western spadefoot toad</name>
    <dbReference type="NCBI Taxonomy" id="61616"/>
    <lineage>
        <taxon>Eukaryota</taxon>
        <taxon>Metazoa</taxon>
        <taxon>Chordata</taxon>
        <taxon>Craniata</taxon>
        <taxon>Vertebrata</taxon>
        <taxon>Euteleostomi</taxon>
        <taxon>Amphibia</taxon>
        <taxon>Batrachia</taxon>
        <taxon>Anura</taxon>
        <taxon>Pelobatoidea</taxon>
        <taxon>Pelobatidae</taxon>
        <taxon>Pelobates</taxon>
    </lineage>
</organism>
<dbReference type="InterPro" id="IPR000306">
    <property type="entry name" value="Znf_FYVE"/>
</dbReference>
<dbReference type="SMART" id="SM00064">
    <property type="entry name" value="FYVE"/>
    <property type="match status" value="1"/>
</dbReference>
<feature type="coiled-coil region" evidence="5">
    <location>
        <begin position="467"/>
        <end position="536"/>
    </location>
</feature>
<keyword evidence="1" id="KW-0479">Metal-binding</keyword>
<evidence type="ECO:0000256" key="3">
    <source>
        <dbReference type="ARBA" id="ARBA00022833"/>
    </source>
</evidence>
<dbReference type="CDD" id="cd15726">
    <property type="entry name" value="FYVE_FYCO1"/>
    <property type="match status" value="1"/>
</dbReference>
<evidence type="ECO:0000256" key="5">
    <source>
        <dbReference type="SAM" id="Coils"/>
    </source>
</evidence>
<dbReference type="FunFam" id="3.30.40.10:FF:000341">
    <property type="entry name" value="FYVE and coiled-coil domain containing 1"/>
    <property type="match status" value="1"/>
</dbReference>
<feature type="coiled-coil region" evidence="5">
    <location>
        <begin position="159"/>
        <end position="200"/>
    </location>
</feature>
<dbReference type="EMBL" id="OW240915">
    <property type="protein sequence ID" value="CAH2283493.1"/>
    <property type="molecule type" value="Genomic_DNA"/>
</dbReference>
<feature type="coiled-coil region" evidence="5">
    <location>
        <begin position="983"/>
        <end position="1056"/>
    </location>
</feature>
<feature type="coiled-coil region" evidence="5">
    <location>
        <begin position="618"/>
        <end position="645"/>
    </location>
</feature>
<dbReference type="GO" id="GO:0072383">
    <property type="term" value="P:plus-end-directed vesicle transport along microtubule"/>
    <property type="evidence" value="ECO:0007669"/>
    <property type="project" value="TreeGrafter"/>
</dbReference>
<evidence type="ECO:0000259" key="8">
    <source>
        <dbReference type="PROSITE" id="PS50866"/>
    </source>
</evidence>
<feature type="region of interest" description="Disordered" evidence="6">
    <location>
        <begin position="1194"/>
        <end position="1213"/>
    </location>
</feature>
<keyword evidence="5" id="KW-0175">Coiled coil</keyword>
<dbReference type="InterPro" id="IPR047337">
    <property type="entry name" value="FYVE_FYCO1"/>
</dbReference>
<evidence type="ECO:0000313" key="10">
    <source>
        <dbReference type="Proteomes" id="UP001295444"/>
    </source>
</evidence>
<dbReference type="GO" id="GO:0008270">
    <property type="term" value="F:zinc ion binding"/>
    <property type="evidence" value="ECO:0007669"/>
    <property type="project" value="UniProtKB-KW"/>
</dbReference>
<protein>
    <submittedName>
        <fullName evidence="9">FYVE and coiled-coil domain-containing 1 isoform X1</fullName>
    </submittedName>
</protein>
<reference evidence="9" key="1">
    <citation type="submission" date="2022-03" db="EMBL/GenBank/DDBJ databases">
        <authorList>
            <person name="Alioto T."/>
            <person name="Alioto T."/>
            <person name="Gomez Garrido J."/>
        </authorList>
    </citation>
    <scope>NUCLEOTIDE SEQUENCE</scope>
</reference>
<name>A0AAD1RXG7_PELCU</name>
<dbReference type="InterPro" id="IPR009038">
    <property type="entry name" value="GOLD_dom"/>
</dbReference>
<dbReference type="PANTHER" id="PTHR46753:SF2">
    <property type="entry name" value="FYVE AND COILED-COIL DOMAIN-CONTAINING PROTEIN 1"/>
    <property type="match status" value="1"/>
</dbReference>
<dbReference type="PROSITE" id="PS50178">
    <property type="entry name" value="ZF_FYVE"/>
    <property type="match status" value="1"/>
</dbReference>
<sequence length="1369" mass="158727">MSKQLATKDLSEGSASLCSILEVPDLVENPINLFSNSKIATLFHHIFQIIAVKLAEDQDWYYARSPFLKSKTCLEIVGYLYELTEVQFDLASRGYDLDASWPMFARRTMMSSGSSSYLWRSPSRSSSMSSLLSTNFQNQEFPSNLEPNNSLNVEPLDSLDEMRIELDETERRTRELESHVKQLVKENQDLQNSLQLQLEMSKEEREANNSIVKGTEYLIKMIKELQQQHAFSQSTLSIVQELQMCLSTFKSGEHEREKRKPQKGCPKEIMQLQSPLQELEEYNASVSASNANDVQGNSNLSEQYNSIIPRKKCFFNDESNKDIYFQNEQRFQTDNALENIHEYRHENQTLSTFKENLKKSEGKYESNVQGHTKHLTVMEVMDSLLKSDFETASPVFEEDRDFLLKRIASLESSLAEVLEEYKKLKEECSLKEETHQQNDKIKTQQLHILEQQLTEMSQTLCVNKKENSQLTEDRNLLARTIEDLEEQTTKQNLQIKDLTEKNNNLLFHNKKLNEAEAVLQHENTKLQQTLHLLEAQKEAFCESEKSLRNLLDTALVSVDQKEKKVLELNKAFDESLHIYRKLCLEKDEKYNTLENCFKEMQGQEQETKSNFSLLQTEHNNAIVLIAQLEKSIASLKEKSLNVELHNKCMCQEAVDKFYDLANKMEICAKQSHKMDESVMVEKSKLEQKAPLEKNAEDITNRMTLIENQLQLSFDEMKRLQKETREDRVMLNRTNEDKVNALEKLAVTETMLCENQSHVQQLKKHIEQLNVGHMEEVMKFKEREERLIEEKEKMSIEKSHLEEKYSCMKVEFDQIEKQAEKTRVEHSETKEKLKSANADITTLNAQCFSLTKENGKLYSDIAALELSKLALEEKLKNHEASLATVMVLQEKLLETENKLKSTHGSSQEEISTIKFHYSTEILNYQTRVKAITEECESLKQQLEKEKHIHLELQQEISRIENVESEQNKKLTDELKIRTDFESVITKYEENAKILMESLARKEDELETANKEAKEQFRELCNIKKEKESNEQKMIANIDDLNKTKQYLEERLIELIRDKDALWQKSDALEFEQKIRASERWMGDMEVNQCLACKKHFNWMVRRHHCRLCGRIFCYYCCNNYVMTKHSGKKERCCQACYKKDEISNACDSGDSTQHEAPATAGKRGVTVTEESKDTVFDIITDEELDHVLNTTSLSEDQNSLEQYTPDLNSSSTSLATDDSEDIQIAQDNEIHLLTTGELMLKVPLTVEEVMHFGESNRELFIKSGTYSIIPITVNQPGLTITWIFSSDTKSITFSVVYQETESAPLDQCKVLIPMIRCNSHKESIQGELKVRNPGIYSLIFDNTFSRFISKRVFYRLGVEQPVVYDGSDLP</sequence>
<keyword evidence="10" id="KW-1185">Reference proteome</keyword>
<evidence type="ECO:0000256" key="1">
    <source>
        <dbReference type="ARBA" id="ARBA00022723"/>
    </source>
</evidence>
<evidence type="ECO:0000259" key="7">
    <source>
        <dbReference type="PROSITE" id="PS50178"/>
    </source>
</evidence>
<feature type="domain" description="GOLD" evidence="8">
    <location>
        <begin position="1246"/>
        <end position="1357"/>
    </location>
</feature>
<evidence type="ECO:0000256" key="2">
    <source>
        <dbReference type="ARBA" id="ARBA00022771"/>
    </source>
</evidence>
<dbReference type="Gene3D" id="2.60.120.680">
    <property type="entry name" value="GOLD domain"/>
    <property type="match status" value="1"/>
</dbReference>
<feature type="coiled-coil region" evidence="5">
    <location>
        <begin position="776"/>
        <end position="880"/>
    </location>
</feature>
<dbReference type="GO" id="GO:0005776">
    <property type="term" value="C:autophagosome"/>
    <property type="evidence" value="ECO:0007669"/>
    <property type="project" value="TreeGrafter"/>
</dbReference>
<dbReference type="GO" id="GO:1901098">
    <property type="term" value="P:positive regulation of autophagosome maturation"/>
    <property type="evidence" value="ECO:0007669"/>
    <property type="project" value="TreeGrafter"/>
</dbReference>
<dbReference type="Pfam" id="PF01363">
    <property type="entry name" value="FYVE"/>
    <property type="match status" value="1"/>
</dbReference>
<dbReference type="PROSITE" id="PS50866">
    <property type="entry name" value="GOLD"/>
    <property type="match status" value="1"/>
</dbReference>